<keyword evidence="2" id="KW-1185">Reference proteome</keyword>
<dbReference type="Proteomes" id="UP000537161">
    <property type="component" value="Unassembled WGS sequence"/>
</dbReference>
<protein>
    <submittedName>
        <fullName evidence="1">Uncharacterized protein</fullName>
    </submittedName>
</protein>
<name>A0A7W9B958_9SPHN</name>
<proteinExistence type="predicted"/>
<dbReference type="EMBL" id="JACIJH010000021">
    <property type="protein sequence ID" value="MBB5708549.1"/>
    <property type="molecule type" value="Genomic_DNA"/>
</dbReference>
<evidence type="ECO:0000313" key="2">
    <source>
        <dbReference type="Proteomes" id="UP000537161"/>
    </source>
</evidence>
<reference evidence="1 2" key="1">
    <citation type="submission" date="2020-08" db="EMBL/GenBank/DDBJ databases">
        <title>Genomic Encyclopedia of Type Strains, Phase IV (KMG-IV): sequencing the most valuable type-strain genomes for metagenomic binning, comparative biology and taxonomic classification.</title>
        <authorList>
            <person name="Goeker M."/>
        </authorList>
    </citation>
    <scope>NUCLEOTIDE SEQUENCE [LARGE SCALE GENOMIC DNA]</scope>
    <source>
        <strain evidence="1 2">DSM 27163</strain>
    </source>
</reference>
<dbReference type="RefSeq" id="WP_184101382.1">
    <property type="nucleotide sequence ID" value="NZ_JACIJH010000021.1"/>
</dbReference>
<accession>A0A7W9B958</accession>
<organism evidence="1 2">
    <name type="scientific">Sphingopyxis panaciterrulae</name>
    <dbReference type="NCBI Taxonomy" id="462372"/>
    <lineage>
        <taxon>Bacteria</taxon>
        <taxon>Pseudomonadati</taxon>
        <taxon>Pseudomonadota</taxon>
        <taxon>Alphaproteobacteria</taxon>
        <taxon>Sphingomonadales</taxon>
        <taxon>Sphingomonadaceae</taxon>
        <taxon>Sphingopyxis</taxon>
    </lineage>
</organism>
<sequence length="74" mass="8083">MPLALCASVIAFAVFAVLSGNGVRRAPLLQGAFLRNAPFQIFETVVTLVALTMRLSPLERDFVAASLLNLLYRF</sequence>
<gene>
    <name evidence="1" type="ORF">FHR21_003942</name>
</gene>
<comment type="caution">
    <text evidence="1">The sequence shown here is derived from an EMBL/GenBank/DDBJ whole genome shotgun (WGS) entry which is preliminary data.</text>
</comment>
<evidence type="ECO:0000313" key="1">
    <source>
        <dbReference type="EMBL" id="MBB5708549.1"/>
    </source>
</evidence>
<dbReference type="AlphaFoldDB" id="A0A7W9B958"/>